<sequence length="449" mass="52681">MSNQPADKKFKKWLDILQQESWQLELIISGFAIYGLFMVIDPIELAAQQAENDNNVYTTLLYQGLEISWYIITINLIAHVILRGLWIGAIGLRYVSGEIDYDRLNYSPKFNRHLQKRVGSFDNYVAQLEKYCSVVFAVTFLLVFYLLGLLVITFCFVLMALWMEKDDTPEWVGDWVVTPLIIFLSVGMVLTFIDFVTQGWLKRKKWTTIVYYPFYWVFKFLTLSFLYRPMVYNFLDTKFGKRLSWLVVPIYLGLTILAGTGFSTSNYLRKEFNTNEYSAGNANYVDELDEDIYFVDRASIPSKVITDPFLNVFVVYGSTVEDDVFYFNKELEPEEDRRGIFSVFSEGHLGWQQLSEGTRDYLSTLEDMYTLSVDSLDFKPEFVFALNRRNQIGYETFLDLEQVASGRHTLHVRRKDHRRDSVYTRTVIRIPFWYFPDRQSVRPTNNAND</sequence>
<keyword evidence="1" id="KW-0472">Membrane</keyword>
<feature type="transmembrane region" description="Helical" evidence="1">
    <location>
        <begin position="21"/>
        <end position="40"/>
    </location>
</feature>
<proteinExistence type="predicted"/>
<dbReference type="OrthoDB" id="1491387at2"/>
<feature type="transmembrane region" description="Helical" evidence="1">
    <location>
        <begin position="243"/>
        <end position="262"/>
    </location>
</feature>
<keyword evidence="1" id="KW-1133">Transmembrane helix</keyword>
<feature type="transmembrane region" description="Helical" evidence="1">
    <location>
        <begin position="209"/>
        <end position="227"/>
    </location>
</feature>
<evidence type="ECO:0000313" key="2">
    <source>
        <dbReference type="EMBL" id="EAR15889.1"/>
    </source>
</evidence>
<accession>A4CLZ0</accession>
<dbReference type="EMBL" id="CP001712">
    <property type="protein sequence ID" value="EAR15889.1"/>
    <property type="molecule type" value="Genomic_DNA"/>
</dbReference>
<name>A4CLZ0_ROBBH</name>
<dbReference type="HOGENOM" id="CLU_609541_0_0_10"/>
<dbReference type="Proteomes" id="UP000009049">
    <property type="component" value="Chromosome"/>
</dbReference>
<protein>
    <submittedName>
        <fullName evidence="2">Uncharacterized protein</fullName>
    </submittedName>
</protein>
<dbReference type="AlphaFoldDB" id="A4CLZ0"/>
<dbReference type="RefSeq" id="WP_015755203.1">
    <property type="nucleotide sequence ID" value="NC_013222.1"/>
</dbReference>
<reference evidence="2 3" key="1">
    <citation type="journal article" date="2009" name="J. Bacteriol.">
        <title>Complete genome sequence of Robiginitalea biformata HTCC2501.</title>
        <authorList>
            <person name="Oh H.M."/>
            <person name="Giovannoni S.J."/>
            <person name="Lee K."/>
            <person name="Ferriera S."/>
            <person name="Johnson J."/>
            <person name="Cho J.C."/>
        </authorList>
    </citation>
    <scope>NUCLEOTIDE SEQUENCE [LARGE SCALE GENOMIC DNA]</scope>
    <source>
        <strain evidence="3">ATCC BAA-864 / HTCC2501 / KCTC 12146</strain>
    </source>
</reference>
<keyword evidence="3" id="KW-1185">Reference proteome</keyword>
<gene>
    <name evidence="2" type="ordered locus">RB2501_16214</name>
</gene>
<keyword evidence="1" id="KW-0812">Transmembrane</keyword>
<dbReference type="eggNOG" id="ENOG502Z9KI">
    <property type="taxonomic scope" value="Bacteria"/>
</dbReference>
<dbReference type="KEGG" id="rbi:RB2501_16214"/>
<dbReference type="STRING" id="313596.RB2501_16214"/>
<feature type="transmembrane region" description="Helical" evidence="1">
    <location>
        <begin position="134"/>
        <end position="163"/>
    </location>
</feature>
<organism evidence="2 3">
    <name type="scientific">Robiginitalea biformata (strain ATCC BAA-864 / DSM 15991 / KCTC 12146 / HTCC2501)</name>
    <dbReference type="NCBI Taxonomy" id="313596"/>
    <lineage>
        <taxon>Bacteria</taxon>
        <taxon>Pseudomonadati</taxon>
        <taxon>Bacteroidota</taxon>
        <taxon>Flavobacteriia</taxon>
        <taxon>Flavobacteriales</taxon>
        <taxon>Flavobacteriaceae</taxon>
        <taxon>Robiginitalea</taxon>
    </lineage>
</organism>
<feature type="transmembrane region" description="Helical" evidence="1">
    <location>
        <begin position="67"/>
        <end position="86"/>
    </location>
</feature>
<evidence type="ECO:0000313" key="3">
    <source>
        <dbReference type="Proteomes" id="UP000009049"/>
    </source>
</evidence>
<feature type="transmembrane region" description="Helical" evidence="1">
    <location>
        <begin position="175"/>
        <end position="197"/>
    </location>
</feature>
<evidence type="ECO:0000256" key="1">
    <source>
        <dbReference type="SAM" id="Phobius"/>
    </source>
</evidence>